<name>A0ABY2YY56_9LACO</name>
<evidence type="ECO:0000256" key="1">
    <source>
        <dbReference type="SAM" id="Phobius"/>
    </source>
</evidence>
<dbReference type="Proteomes" id="UP000777560">
    <property type="component" value="Unassembled WGS sequence"/>
</dbReference>
<evidence type="ECO:0000313" key="2">
    <source>
        <dbReference type="EMBL" id="TPR26255.1"/>
    </source>
</evidence>
<dbReference type="EMBL" id="QUAV01000001">
    <property type="protein sequence ID" value="TPR26255.1"/>
    <property type="molecule type" value="Genomic_DNA"/>
</dbReference>
<proteinExistence type="predicted"/>
<gene>
    <name evidence="2" type="ORF">DY114_00730</name>
</gene>
<feature type="transmembrane region" description="Helical" evidence="1">
    <location>
        <begin position="12"/>
        <end position="32"/>
    </location>
</feature>
<evidence type="ECO:0000313" key="3">
    <source>
        <dbReference type="Proteomes" id="UP000777560"/>
    </source>
</evidence>
<reference evidence="2 3" key="1">
    <citation type="submission" date="2018-08" db="EMBL/GenBank/DDBJ databases">
        <title>Comparative genomics of wild bee and flower associated Lactobacillus reveals potential adaptation to the bee host.</title>
        <authorList>
            <person name="Vuong H.Q."/>
            <person name="Mcfrederick Q.S."/>
        </authorList>
    </citation>
    <scope>NUCLEOTIDE SEQUENCE [LARGE SCALE GENOMIC DNA]</scope>
    <source>
        <strain evidence="2 3">HV_13</strain>
    </source>
</reference>
<keyword evidence="1" id="KW-0472">Membrane</keyword>
<organism evidence="2 3">
    <name type="scientific">Apilactobacillus micheneri</name>
    <dbReference type="NCBI Taxonomy" id="1899430"/>
    <lineage>
        <taxon>Bacteria</taxon>
        <taxon>Bacillati</taxon>
        <taxon>Bacillota</taxon>
        <taxon>Bacilli</taxon>
        <taxon>Lactobacillales</taxon>
        <taxon>Lactobacillaceae</taxon>
        <taxon>Apilactobacillus</taxon>
    </lineage>
</organism>
<accession>A0ABY2YY56</accession>
<protein>
    <submittedName>
        <fullName evidence="2">Uncharacterized protein</fullName>
    </submittedName>
</protein>
<comment type="caution">
    <text evidence="2">The sequence shown here is derived from an EMBL/GenBank/DDBJ whole genome shotgun (WGS) entry which is preliminary data.</text>
</comment>
<keyword evidence="1" id="KW-0812">Transmembrane</keyword>
<dbReference type="RefSeq" id="WP_140925720.1">
    <property type="nucleotide sequence ID" value="NZ_QUAU01000001.1"/>
</dbReference>
<keyword evidence="1" id="KW-1133">Transmembrane helix</keyword>
<keyword evidence="3" id="KW-1185">Reference proteome</keyword>
<sequence length="290" mass="33001">MHSKDNNQKNIVLSILSVIVIGILIFLGYKAYNHLEHHHVPNSFRVSLKGDYTDSDGKNDIDATRYLTINKSYITERQNTYDEDADNTISYKIDELNHKKQNTIQFNTHQIGNDKNTRTFNIRKYSKNHFVIISDGITTKFNDGDASINYNQNNSEQQSLSYVQDVLMGVNLSFGSSSDKKVTLIKNKDSGKYTFDINYSGDYGNIFPDGSDDSTDLGNAYIIKVENKDYYDYAYIFKDVGEDDTDIAPKIYSDIVYGRPANRKDILNDSAKDISKNFNMANGPVISYNN</sequence>